<evidence type="ECO:0000313" key="1">
    <source>
        <dbReference type="EMBL" id="GGA29947.1"/>
    </source>
</evidence>
<dbReference type="Proteomes" id="UP000628017">
    <property type="component" value="Unassembled WGS sequence"/>
</dbReference>
<organism evidence="1 2">
    <name type="scientific">Neptunicoccus cionae</name>
    <dbReference type="NCBI Taxonomy" id="2035344"/>
    <lineage>
        <taxon>Bacteria</taxon>
        <taxon>Pseudomonadati</taxon>
        <taxon>Pseudomonadota</taxon>
        <taxon>Alphaproteobacteria</taxon>
        <taxon>Rhodobacterales</taxon>
        <taxon>Paracoccaceae</taxon>
        <taxon>Neptunicoccus</taxon>
    </lineage>
</organism>
<keyword evidence="2" id="KW-1185">Reference proteome</keyword>
<dbReference type="AlphaFoldDB" id="A0A916R302"/>
<dbReference type="SUPFAM" id="SSF46785">
    <property type="entry name" value="Winged helix' DNA-binding domain"/>
    <property type="match status" value="1"/>
</dbReference>
<reference evidence="1" key="2">
    <citation type="submission" date="2020-09" db="EMBL/GenBank/DDBJ databases">
        <authorList>
            <person name="Sun Q."/>
            <person name="Zhou Y."/>
        </authorList>
    </citation>
    <scope>NUCLEOTIDE SEQUENCE</scope>
    <source>
        <strain evidence="1">CGMCC 1.15880</strain>
    </source>
</reference>
<dbReference type="EMBL" id="BMKA01000007">
    <property type="protein sequence ID" value="GGA29947.1"/>
    <property type="molecule type" value="Genomic_DNA"/>
</dbReference>
<comment type="caution">
    <text evidence="1">The sequence shown here is derived from an EMBL/GenBank/DDBJ whole genome shotgun (WGS) entry which is preliminary data.</text>
</comment>
<name>A0A916R302_9RHOB</name>
<reference evidence="1" key="1">
    <citation type="journal article" date="2014" name="Int. J. Syst. Evol. Microbiol.">
        <title>Complete genome sequence of Corynebacterium casei LMG S-19264T (=DSM 44701T), isolated from a smear-ripened cheese.</title>
        <authorList>
            <consortium name="US DOE Joint Genome Institute (JGI-PGF)"/>
            <person name="Walter F."/>
            <person name="Albersmeier A."/>
            <person name="Kalinowski J."/>
            <person name="Ruckert C."/>
        </authorList>
    </citation>
    <scope>NUCLEOTIDE SEQUENCE</scope>
    <source>
        <strain evidence="1">CGMCC 1.15880</strain>
    </source>
</reference>
<accession>A0A916R302</accession>
<protein>
    <submittedName>
        <fullName evidence="1">Uncharacterized protein</fullName>
    </submittedName>
</protein>
<sequence length="76" mass="8808">MPSVTYEQQLLAHLAQHPWQTTEEIHKNVKMPLIATNNTVHSLLRAGLIERYEYDRTIVSGLPCKPLLDPRFVRLD</sequence>
<gene>
    <name evidence="1" type="ORF">GCM10011498_33850</name>
</gene>
<dbReference type="InterPro" id="IPR036390">
    <property type="entry name" value="WH_DNA-bd_sf"/>
</dbReference>
<proteinExistence type="predicted"/>
<evidence type="ECO:0000313" key="2">
    <source>
        <dbReference type="Proteomes" id="UP000628017"/>
    </source>
</evidence>